<protein>
    <submittedName>
        <fullName evidence="16">TonB-dependent receptor</fullName>
    </submittedName>
</protein>
<dbReference type="PROSITE" id="PS52016">
    <property type="entry name" value="TONB_DEPENDENT_REC_3"/>
    <property type="match status" value="1"/>
</dbReference>
<evidence type="ECO:0000256" key="3">
    <source>
        <dbReference type="ARBA" id="ARBA00022452"/>
    </source>
</evidence>
<keyword evidence="4" id="KW-0410">Iron transport</keyword>
<gene>
    <name evidence="16" type="ORF">ACFOOT_06665</name>
</gene>
<dbReference type="Pfam" id="PF00593">
    <property type="entry name" value="TonB_dep_Rec_b-barrel"/>
    <property type="match status" value="1"/>
</dbReference>
<feature type="chain" id="PRO_5045219600" evidence="13">
    <location>
        <begin position="22"/>
        <end position="857"/>
    </location>
</feature>
<dbReference type="EMBL" id="JBHRYE010000011">
    <property type="protein sequence ID" value="MFC3671099.1"/>
    <property type="molecule type" value="Genomic_DNA"/>
</dbReference>
<dbReference type="Proteomes" id="UP001595683">
    <property type="component" value="Unassembled WGS sequence"/>
</dbReference>
<dbReference type="SUPFAM" id="SSF56935">
    <property type="entry name" value="Porins"/>
    <property type="match status" value="1"/>
</dbReference>
<keyword evidence="10 11" id="KW-0998">Cell outer membrane</keyword>
<dbReference type="Gene3D" id="2.40.170.20">
    <property type="entry name" value="TonB-dependent receptor, beta-barrel domain"/>
    <property type="match status" value="2"/>
</dbReference>
<dbReference type="InterPro" id="IPR039426">
    <property type="entry name" value="TonB-dep_rcpt-like"/>
</dbReference>
<evidence type="ECO:0000256" key="11">
    <source>
        <dbReference type="PROSITE-ProRule" id="PRU01360"/>
    </source>
</evidence>
<evidence type="ECO:0000256" key="13">
    <source>
        <dbReference type="SAM" id="SignalP"/>
    </source>
</evidence>
<dbReference type="InterPro" id="IPR000531">
    <property type="entry name" value="Beta-barrel_TonB"/>
</dbReference>
<dbReference type="PANTHER" id="PTHR32552:SF81">
    <property type="entry name" value="TONB-DEPENDENT OUTER MEMBRANE RECEPTOR"/>
    <property type="match status" value="1"/>
</dbReference>
<evidence type="ECO:0000256" key="10">
    <source>
        <dbReference type="ARBA" id="ARBA00023237"/>
    </source>
</evidence>
<evidence type="ECO:0000313" key="17">
    <source>
        <dbReference type="Proteomes" id="UP001595683"/>
    </source>
</evidence>
<evidence type="ECO:0000259" key="14">
    <source>
        <dbReference type="Pfam" id="PF00593"/>
    </source>
</evidence>
<evidence type="ECO:0000256" key="4">
    <source>
        <dbReference type="ARBA" id="ARBA00022496"/>
    </source>
</evidence>
<evidence type="ECO:0000256" key="6">
    <source>
        <dbReference type="ARBA" id="ARBA00023004"/>
    </source>
</evidence>
<keyword evidence="8 12" id="KW-0798">TonB box</keyword>
<feature type="domain" description="TonB-dependent receptor-like beta-barrel" evidence="14">
    <location>
        <begin position="359"/>
        <end position="821"/>
    </location>
</feature>
<evidence type="ECO:0000256" key="9">
    <source>
        <dbReference type="ARBA" id="ARBA00023136"/>
    </source>
</evidence>
<evidence type="ECO:0000256" key="8">
    <source>
        <dbReference type="ARBA" id="ARBA00023077"/>
    </source>
</evidence>
<keyword evidence="6" id="KW-0408">Iron</keyword>
<evidence type="ECO:0000256" key="1">
    <source>
        <dbReference type="ARBA" id="ARBA00004571"/>
    </source>
</evidence>
<comment type="caution">
    <text evidence="16">The sequence shown here is derived from an EMBL/GenBank/DDBJ whole genome shotgun (WGS) entry which is preliminary data.</text>
</comment>
<keyword evidence="2 11" id="KW-0813">Transport</keyword>
<keyword evidence="13" id="KW-0732">Signal</keyword>
<dbReference type="Pfam" id="PF07715">
    <property type="entry name" value="Plug"/>
    <property type="match status" value="1"/>
</dbReference>
<keyword evidence="16" id="KW-0675">Receptor</keyword>
<evidence type="ECO:0000256" key="12">
    <source>
        <dbReference type="RuleBase" id="RU003357"/>
    </source>
</evidence>
<organism evidence="16 17">
    <name type="scientific">Novosphingobium pokkalii</name>
    <dbReference type="NCBI Taxonomy" id="1770194"/>
    <lineage>
        <taxon>Bacteria</taxon>
        <taxon>Pseudomonadati</taxon>
        <taxon>Pseudomonadota</taxon>
        <taxon>Alphaproteobacteria</taxon>
        <taxon>Sphingomonadales</taxon>
        <taxon>Sphingomonadaceae</taxon>
        <taxon>Novosphingobium</taxon>
    </lineage>
</organism>
<feature type="signal peptide" evidence="13">
    <location>
        <begin position="1"/>
        <end position="21"/>
    </location>
</feature>
<keyword evidence="17" id="KW-1185">Reference proteome</keyword>
<sequence>MKFAPVSVGALAIALASPALAQEAPQQAPQANATAQGGAETGGNGGIQEIVVTAQKRAENVQDVPIAISAFTASALQERAVTSVSSLSNIAPNVTLDAGTPFSGSSQVLAAYIRGIGANDFAFNIDPGVGIYLDGVYLARSVGANQDLPDVDRVEVLKGPQGTLFGRNTIGGAISIVTHDPGDTFRFVGSAMTGSYSLFSAKGTVDMPLADKLSSSVSFAITKRDGYLHRIPYPGASNYAFDPITSLKAAGYGNQGYGTEGGDNTWNLRGKLRYNGVGFRATLTGDYSKTDTSQIANKVITTFPSVFAGTYNCAIAGNPTVTVGGVSGPCDSFIGGPPSAAFLYRRGGLNSILDLPAIYGVNADNNPDNNRLPYDNRFVTNNIDTSYANGNNFNKLKQGGAALTLDFDLSDTASVKSITAYRELHWVVGMDLDNSPLNFLHTSFSMNQKQFSQELQLTGTALEKKLKYVLGAYYFTESGDLHDYVTFAEGLLQVDGPNNLSTKNYAFYGQVDYALSDLLAFTVGGRYTHESKEFEGFQSDANGLNYKLANYFGDPNCASLNPISDACRIDNGFPNAGQPLRYYVAGVQHKTFSNFSPKVGVQLHPNQDVMVYASWSKGYKTGGWTTRLSNPLPYAPGFGPEKATTWEAGIKSELLDRHLQINGAVFLTDYKGIQLNFQQGVSPTIQNAGDARIKGFEVEVVAAPVRGLTVTGSLGYTDAKYTSVDGPAQVATSTLQAGVFAGATLPKTPKWKFNVSPRYQADLGSHGSLVFLADVTFTSTMKNDTEGTFLLDRPSTTVLNGSITYRAPGGNWELTAGGTNLTNERYLTTGQAQLAGGQIYGTYSRPAEWYARVGVKF</sequence>
<evidence type="ECO:0000313" key="16">
    <source>
        <dbReference type="EMBL" id="MFC3671099.1"/>
    </source>
</evidence>
<comment type="subcellular location">
    <subcellularLocation>
        <location evidence="1 11">Cell outer membrane</location>
        <topology evidence="1 11">Multi-pass membrane protein</topology>
    </subcellularLocation>
</comment>
<keyword evidence="5 11" id="KW-0812">Transmembrane</keyword>
<evidence type="ECO:0000256" key="5">
    <source>
        <dbReference type="ARBA" id="ARBA00022692"/>
    </source>
</evidence>
<dbReference type="InterPro" id="IPR012910">
    <property type="entry name" value="Plug_dom"/>
</dbReference>
<evidence type="ECO:0000256" key="7">
    <source>
        <dbReference type="ARBA" id="ARBA00023065"/>
    </source>
</evidence>
<feature type="domain" description="TonB-dependent receptor plug" evidence="15">
    <location>
        <begin position="61"/>
        <end position="173"/>
    </location>
</feature>
<accession>A0ABV7V0Z1</accession>
<dbReference type="RefSeq" id="WP_191322388.1">
    <property type="nucleotide sequence ID" value="NZ_BMZP01000001.1"/>
</dbReference>
<keyword evidence="7" id="KW-0406">Ion transport</keyword>
<reference evidence="17" key="1">
    <citation type="journal article" date="2019" name="Int. J. Syst. Evol. Microbiol.">
        <title>The Global Catalogue of Microorganisms (GCM) 10K type strain sequencing project: providing services to taxonomists for standard genome sequencing and annotation.</title>
        <authorList>
            <consortium name="The Broad Institute Genomics Platform"/>
            <consortium name="The Broad Institute Genome Sequencing Center for Infectious Disease"/>
            <person name="Wu L."/>
            <person name="Ma J."/>
        </authorList>
    </citation>
    <scope>NUCLEOTIDE SEQUENCE [LARGE SCALE GENOMIC DNA]</scope>
    <source>
        <strain evidence="17">KCTC 42224</strain>
    </source>
</reference>
<evidence type="ECO:0000256" key="2">
    <source>
        <dbReference type="ARBA" id="ARBA00022448"/>
    </source>
</evidence>
<proteinExistence type="inferred from homology"/>
<comment type="similarity">
    <text evidence="11 12">Belongs to the TonB-dependent receptor family.</text>
</comment>
<keyword evidence="3 11" id="KW-1134">Transmembrane beta strand</keyword>
<name>A0ABV7V0Z1_9SPHN</name>
<dbReference type="PANTHER" id="PTHR32552">
    <property type="entry name" value="FERRICHROME IRON RECEPTOR-RELATED"/>
    <property type="match status" value="1"/>
</dbReference>
<dbReference type="InterPro" id="IPR036942">
    <property type="entry name" value="Beta-barrel_TonB_sf"/>
</dbReference>
<keyword evidence="9 11" id="KW-0472">Membrane</keyword>
<evidence type="ECO:0000259" key="15">
    <source>
        <dbReference type="Pfam" id="PF07715"/>
    </source>
</evidence>